<dbReference type="InterPro" id="IPR013324">
    <property type="entry name" value="RNA_pol_sigma_r3/r4-like"/>
</dbReference>
<dbReference type="AlphaFoldDB" id="A0A523URI6"/>
<comment type="caution">
    <text evidence="6">The sequence shown here is derived from an EMBL/GenBank/DDBJ whole genome shotgun (WGS) entry which is preliminary data.</text>
</comment>
<sequence length="244" mass="29064">MKIMASSNIAQFPRELIELEERHKDLSFLDVRNILLKDEPSGWSIFVDKYSRFVYTVALKLIGPTSDAEELAHEIYYEVFEKLHENDFRIIKGFKGKAEFQTYLFRIVQTIKSKVLRNLKKHHEKLDFVDFTDQAFSKIASHEEWSRAVDWSFISVEEIRKPVLDTVGELNARERLMLRLRFQKGLKLREIADLMNLPDTNKAAYELRKILDKFKFLNRLCAQHQWDDRQFAIIIELFEQTIFE</sequence>
<dbReference type="PANTHER" id="PTHR43133">
    <property type="entry name" value="RNA POLYMERASE ECF-TYPE SIGMA FACTO"/>
    <property type="match status" value="1"/>
</dbReference>
<dbReference type="Gene3D" id="1.10.10.10">
    <property type="entry name" value="Winged helix-like DNA-binding domain superfamily/Winged helix DNA-binding domain"/>
    <property type="match status" value="1"/>
</dbReference>
<name>A0A523URI6_UNCT6</name>
<dbReference type="InterPro" id="IPR036388">
    <property type="entry name" value="WH-like_DNA-bd_sf"/>
</dbReference>
<evidence type="ECO:0000313" key="6">
    <source>
        <dbReference type="EMBL" id="TET45148.1"/>
    </source>
</evidence>
<dbReference type="GO" id="GO:0006352">
    <property type="term" value="P:DNA-templated transcription initiation"/>
    <property type="evidence" value="ECO:0007669"/>
    <property type="project" value="InterPro"/>
</dbReference>
<dbReference type="InterPro" id="IPR013325">
    <property type="entry name" value="RNA_pol_sigma_r2"/>
</dbReference>
<evidence type="ECO:0000256" key="1">
    <source>
        <dbReference type="ARBA" id="ARBA00010641"/>
    </source>
</evidence>
<dbReference type="GO" id="GO:0003677">
    <property type="term" value="F:DNA binding"/>
    <property type="evidence" value="ECO:0007669"/>
    <property type="project" value="UniProtKB-KW"/>
</dbReference>
<protein>
    <submittedName>
        <fullName evidence="6">Sigma-70 family RNA polymerase sigma factor</fullName>
    </submittedName>
</protein>
<gene>
    <name evidence="6" type="ORF">E3J62_08545</name>
</gene>
<evidence type="ECO:0000256" key="5">
    <source>
        <dbReference type="ARBA" id="ARBA00023163"/>
    </source>
</evidence>
<keyword evidence="4" id="KW-0238">DNA-binding</keyword>
<evidence type="ECO:0000256" key="4">
    <source>
        <dbReference type="ARBA" id="ARBA00023125"/>
    </source>
</evidence>
<comment type="similarity">
    <text evidence="1">Belongs to the sigma-70 factor family. ECF subfamily.</text>
</comment>
<dbReference type="InterPro" id="IPR039425">
    <property type="entry name" value="RNA_pol_sigma-70-like"/>
</dbReference>
<evidence type="ECO:0000256" key="3">
    <source>
        <dbReference type="ARBA" id="ARBA00023082"/>
    </source>
</evidence>
<dbReference type="EMBL" id="SOJN01000094">
    <property type="protein sequence ID" value="TET45148.1"/>
    <property type="molecule type" value="Genomic_DNA"/>
</dbReference>
<keyword evidence="5" id="KW-0804">Transcription</keyword>
<keyword evidence="3" id="KW-0731">Sigma factor</keyword>
<dbReference type="Proteomes" id="UP000315525">
    <property type="component" value="Unassembled WGS sequence"/>
</dbReference>
<accession>A0A523URI6</accession>
<evidence type="ECO:0000313" key="7">
    <source>
        <dbReference type="Proteomes" id="UP000315525"/>
    </source>
</evidence>
<proteinExistence type="inferred from homology"/>
<dbReference type="SUPFAM" id="SSF88659">
    <property type="entry name" value="Sigma3 and sigma4 domains of RNA polymerase sigma factors"/>
    <property type="match status" value="1"/>
</dbReference>
<dbReference type="SUPFAM" id="SSF88946">
    <property type="entry name" value="Sigma2 domain of RNA polymerase sigma factors"/>
    <property type="match status" value="1"/>
</dbReference>
<dbReference type="Gene3D" id="1.10.1740.10">
    <property type="match status" value="1"/>
</dbReference>
<dbReference type="InterPro" id="IPR014284">
    <property type="entry name" value="RNA_pol_sigma-70_dom"/>
</dbReference>
<reference evidence="6 7" key="1">
    <citation type="submission" date="2019-03" db="EMBL/GenBank/DDBJ databases">
        <title>Metabolic potential of uncultured bacteria and archaea associated with petroleum seepage in deep-sea sediments.</title>
        <authorList>
            <person name="Dong X."/>
            <person name="Hubert C."/>
        </authorList>
    </citation>
    <scope>NUCLEOTIDE SEQUENCE [LARGE SCALE GENOMIC DNA]</scope>
    <source>
        <strain evidence="6">E44_bin18</strain>
    </source>
</reference>
<organism evidence="6 7">
    <name type="scientific">candidate division TA06 bacterium</name>
    <dbReference type="NCBI Taxonomy" id="2250710"/>
    <lineage>
        <taxon>Bacteria</taxon>
        <taxon>Bacteria division TA06</taxon>
    </lineage>
</organism>
<dbReference type="PANTHER" id="PTHR43133:SF8">
    <property type="entry name" value="RNA POLYMERASE SIGMA FACTOR HI_1459-RELATED"/>
    <property type="match status" value="1"/>
</dbReference>
<evidence type="ECO:0000256" key="2">
    <source>
        <dbReference type="ARBA" id="ARBA00023015"/>
    </source>
</evidence>
<dbReference type="GO" id="GO:0016987">
    <property type="term" value="F:sigma factor activity"/>
    <property type="evidence" value="ECO:0007669"/>
    <property type="project" value="UniProtKB-KW"/>
</dbReference>
<dbReference type="NCBIfam" id="TIGR02937">
    <property type="entry name" value="sigma70-ECF"/>
    <property type="match status" value="1"/>
</dbReference>
<keyword evidence="2" id="KW-0805">Transcription regulation</keyword>